<protein>
    <submittedName>
        <fullName evidence="1">Uncharacterized protein</fullName>
    </submittedName>
</protein>
<reference evidence="2" key="1">
    <citation type="journal article" date="2019" name="Int. J. Syst. Evol. Microbiol.">
        <title>The Global Catalogue of Microorganisms (GCM) 10K type strain sequencing project: providing services to taxonomists for standard genome sequencing and annotation.</title>
        <authorList>
            <consortium name="The Broad Institute Genomics Platform"/>
            <consortium name="The Broad Institute Genome Sequencing Center for Infectious Disease"/>
            <person name="Wu L."/>
            <person name="Ma J."/>
        </authorList>
    </citation>
    <scope>NUCLEOTIDE SEQUENCE [LARGE SCALE GENOMIC DNA]</scope>
    <source>
        <strain evidence="2">JCM 17388</strain>
    </source>
</reference>
<dbReference type="Proteomes" id="UP001501251">
    <property type="component" value="Unassembled WGS sequence"/>
</dbReference>
<dbReference type="EMBL" id="BAABAQ010000011">
    <property type="protein sequence ID" value="GAA4201509.1"/>
    <property type="molecule type" value="Genomic_DNA"/>
</dbReference>
<gene>
    <name evidence="1" type="ORF">GCM10022252_56340</name>
</gene>
<organism evidence="1 2">
    <name type="scientific">Streptosporangium oxazolinicum</name>
    <dbReference type="NCBI Taxonomy" id="909287"/>
    <lineage>
        <taxon>Bacteria</taxon>
        <taxon>Bacillati</taxon>
        <taxon>Actinomycetota</taxon>
        <taxon>Actinomycetes</taxon>
        <taxon>Streptosporangiales</taxon>
        <taxon>Streptosporangiaceae</taxon>
        <taxon>Streptosporangium</taxon>
    </lineage>
</organism>
<dbReference type="SUPFAM" id="SSF56399">
    <property type="entry name" value="ADP-ribosylation"/>
    <property type="match status" value="1"/>
</dbReference>
<dbReference type="Gene3D" id="3.20.170.30">
    <property type="match status" value="1"/>
</dbReference>
<comment type="caution">
    <text evidence="1">The sequence shown here is derived from an EMBL/GenBank/DDBJ whole genome shotgun (WGS) entry which is preliminary data.</text>
</comment>
<name>A0ABP8B9P9_9ACTN</name>
<evidence type="ECO:0000313" key="1">
    <source>
        <dbReference type="EMBL" id="GAA4201509.1"/>
    </source>
</evidence>
<dbReference type="RefSeq" id="WP_344921100.1">
    <property type="nucleotide sequence ID" value="NZ_BAABAQ010000011.1"/>
</dbReference>
<keyword evidence="2" id="KW-1185">Reference proteome</keyword>
<proteinExistence type="predicted"/>
<dbReference type="InterPro" id="IPR042081">
    <property type="entry name" value="RNA_2'-PTrans_C"/>
</dbReference>
<sequence>MGARRGRPVVLVVRSGEMHRAGHEFRVSANGVWPAAHVPPAHISFPG</sequence>
<accession>A0ABP8B9P9</accession>
<evidence type="ECO:0000313" key="2">
    <source>
        <dbReference type="Proteomes" id="UP001501251"/>
    </source>
</evidence>